<reference evidence="2 3" key="1">
    <citation type="submission" date="2024-05" db="EMBL/GenBank/DDBJ databases">
        <title>Genome sequencing and assembly of Indian major carp, Cirrhinus mrigala (Hamilton, 1822).</title>
        <authorList>
            <person name="Mohindra V."/>
            <person name="Chowdhury L.M."/>
            <person name="Lal K."/>
            <person name="Jena J.K."/>
        </authorList>
    </citation>
    <scope>NUCLEOTIDE SEQUENCE [LARGE SCALE GENOMIC DNA]</scope>
    <source>
        <strain evidence="2">CM1030</strain>
        <tissue evidence="2">Blood</tissue>
    </source>
</reference>
<name>A0ABD0NE89_CIRMR</name>
<accession>A0ABD0NE89</accession>
<comment type="caution">
    <text evidence="2">The sequence shown here is derived from an EMBL/GenBank/DDBJ whole genome shotgun (WGS) entry which is preliminary data.</text>
</comment>
<evidence type="ECO:0000313" key="3">
    <source>
        <dbReference type="Proteomes" id="UP001529510"/>
    </source>
</evidence>
<sequence>AKQVYLTRCEEYDKARTAANRAEEEGGSSTTKTVDKKKRLEEEARNKVRLGTPSCRCRKSFAGTSSVFQQLVFVLSQAEEAEATYRTCIADAITQHQELEHMKVTVLRQIQEVIKQSDQTIRS</sequence>
<evidence type="ECO:0000313" key="2">
    <source>
        <dbReference type="EMBL" id="KAL0160339.1"/>
    </source>
</evidence>
<dbReference type="AlphaFoldDB" id="A0ABD0NE89"/>
<dbReference type="InterPro" id="IPR027267">
    <property type="entry name" value="AH/BAR_dom_sf"/>
</dbReference>
<feature type="non-terminal residue" evidence="2">
    <location>
        <position position="1"/>
    </location>
</feature>
<dbReference type="EMBL" id="JAMKFB020000022">
    <property type="protein sequence ID" value="KAL0160339.1"/>
    <property type="molecule type" value="Genomic_DNA"/>
</dbReference>
<feature type="region of interest" description="Disordered" evidence="1">
    <location>
        <begin position="16"/>
        <end position="45"/>
    </location>
</feature>
<feature type="non-terminal residue" evidence="2">
    <location>
        <position position="123"/>
    </location>
</feature>
<keyword evidence="3" id="KW-1185">Reference proteome</keyword>
<organism evidence="2 3">
    <name type="scientific">Cirrhinus mrigala</name>
    <name type="common">Mrigala</name>
    <dbReference type="NCBI Taxonomy" id="683832"/>
    <lineage>
        <taxon>Eukaryota</taxon>
        <taxon>Metazoa</taxon>
        <taxon>Chordata</taxon>
        <taxon>Craniata</taxon>
        <taxon>Vertebrata</taxon>
        <taxon>Euteleostomi</taxon>
        <taxon>Actinopterygii</taxon>
        <taxon>Neopterygii</taxon>
        <taxon>Teleostei</taxon>
        <taxon>Ostariophysi</taxon>
        <taxon>Cypriniformes</taxon>
        <taxon>Cyprinidae</taxon>
        <taxon>Labeoninae</taxon>
        <taxon>Labeonini</taxon>
        <taxon>Cirrhinus</taxon>
    </lineage>
</organism>
<proteinExistence type="predicted"/>
<dbReference type="Gene3D" id="1.20.1270.60">
    <property type="entry name" value="Arfaptin homology (AH) domain/BAR domain"/>
    <property type="match status" value="1"/>
</dbReference>
<protein>
    <submittedName>
        <fullName evidence="2">Uncharacterized protein</fullName>
    </submittedName>
</protein>
<evidence type="ECO:0000256" key="1">
    <source>
        <dbReference type="SAM" id="MobiDB-lite"/>
    </source>
</evidence>
<dbReference type="Proteomes" id="UP001529510">
    <property type="component" value="Unassembled WGS sequence"/>
</dbReference>
<gene>
    <name evidence="2" type="ORF">M9458_044064</name>
</gene>